<sequence length="57" mass="6553">MRDTELFQLALGLTSPWHVESCKFDLDKHRLDVKIDFPRGSVFACPSCGKLEFRLPT</sequence>
<evidence type="ECO:0008006" key="2">
    <source>
        <dbReference type="Google" id="ProtNLM"/>
    </source>
</evidence>
<name>E1YC64_9BACT</name>
<gene>
    <name evidence="1" type="ORF">N47_G34820</name>
</gene>
<dbReference type="EMBL" id="FR695868">
    <property type="protein sequence ID" value="CBX28158.1"/>
    <property type="molecule type" value="Genomic_DNA"/>
</dbReference>
<reference evidence="1" key="1">
    <citation type="journal article" date="2011" name="Environ. Microbiol.">
        <title>Genomic insights into the metabolic potential of the polycyclic aromatic hydrocarbon degrading sulfate-reducing Deltaproteobacterium N47.</title>
        <authorList>
            <person name="Bergmann F."/>
            <person name="Selesi D."/>
            <person name="Weinmaier T."/>
            <person name="Tischler P."/>
            <person name="Rattei T."/>
            <person name="Meckenstock R.U."/>
        </authorList>
    </citation>
    <scope>NUCLEOTIDE SEQUENCE</scope>
</reference>
<organism evidence="1">
    <name type="scientific">uncultured Desulfobacterium sp</name>
    <dbReference type="NCBI Taxonomy" id="201089"/>
    <lineage>
        <taxon>Bacteria</taxon>
        <taxon>Pseudomonadati</taxon>
        <taxon>Thermodesulfobacteriota</taxon>
        <taxon>Desulfobacteria</taxon>
        <taxon>Desulfobacterales</taxon>
        <taxon>Desulfobacteriaceae</taxon>
        <taxon>Desulfobacterium</taxon>
        <taxon>environmental samples</taxon>
    </lineage>
</organism>
<evidence type="ECO:0000313" key="1">
    <source>
        <dbReference type="EMBL" id="CBX28158.1"/>
    </source>
</evidence>
<dbReference type="AlphaFoldDB" id="E1YC64"/>
<proteinExistence type="predicted"/>
<accession>E1YC64</accession>
<protein>
    <recommendedName>
        <fullName evidence="2">ISL3 family transposase</fullName>
    </recommendedName>
</protein>